<dbReference type="Gene3D" id="3.40.50.2000">
    <property type="entry name" value="Glycogen Phosphorylase B"/>
    <property type="match status" value="1"/>
</dbReference>
<dbReference type="Gene3D" id="1.25.40.10">
    <property type="entry name" value="Tetratricopeptide repeat domain"/>
    <property type="match status" value="1"/>
</dbReference>
<evidence type="ECO:0000256" key="1">
    <source>
        <dbReference type="PROSITE-ProRule" id="PRU00339"/>
    </source>
</evidence>
<dbReference type="OrthoDB" id="6193797at2"/>
<protein>
    <submittedName>
        <fullName evidence="2">Uncharacterized protein</fullName>
    </submittedName>
</protein>
<dbReference type="InterPro" id="IPR002201">
    <property type="entry name" value="Glyco_trans_9"/>
</dbReference>
<dbReference type="PROSITE" id="PS50005">
    <property type="entry name" value="TPR"/>
    <property type="match status" value="1"/>
</dbReference>
<dbReference type="AlphaFoldDB" id="A0A512HAJ4"/>
<dbReference type="SUPFAM" id="SSF53756">
    <property type="entry name" value="UDP-Glycosyltransferase/glycogen phosphorylase"/>
    <property type="match status" value="1"/>
</dbReference>
<dbReference type="InterPro" id="IPR011990">
    <property type="entry name" value="TPR-like_helical_dom_sf"/>
</dbReference>
<accession>A0A512HAJ4</accession>
<name>A0A512HAJ4_9PROT</name>
<feature type="repeat" description="TPR" evidence="1">
    <location>
        <begin position="141"/>
        <end position="174"/>
    </location>
</feature>
<gene>
    <name evidence="2" type="ORF">ROR02_25930</name>
</gene>
<sequence length="491" mass="51728">MDTPDAAVQALVAVREQPARVVQVMTEAVARHPDNPVVLMAASITALSTGHHAHAVPWLRRIVHQAPDLPEARHTLVQALLVVHDVEGALAALDDGPAGTPADPRLAPLRVVVLARLGRMAEALALAEALVDRAAAGFDDPGLWHNLGLLRAQVGLLKPARDALRRALELDPGNTNTRVSLAHALLAGGAWAEGFATYEARLSLPGWARPHPLPGRRWTGQPLAGQSLLIAAEQGLGDGLQFLRYIPPLRRLFSPARVIVETHAPLARLAARVPGVDQVAVFSPGDPPPAADWHVPLASLALTVAGGDPLGGSLPLLPCPVAPRGPERKDRRIGLALRSSARPDLQRDPPPDAWAPLARVAGVRWVSVLPADASAPPPPFPLEEPVAAGADLADTATVLAGLDLVISVDTAAAHLAGTLGCPLWVLLGPRPDWRWGWGDVSPWYPGARLLRGAACGWPGLMARVASLLEEDDIPCPDNAPIARDSLPDRGV</sequence>
<dbReference type="SUPFAM" id="SSF48452">
    <property type="entry name" value="TPR-like"/>
    <property type="match status" value="1"/>
</dbReference>
<organism evidence="2 3">
    <name type="scientific">Pararhodospirillum oryzae</name>
    <dbReference type="NCBI Taxonomy" id="478448"/>
    <lineage>
        <taxon>Bacteria</taxon>
        <taxon>Pseudomonadati</taxon>
        <taxon>Pseudomonadota</taxon>
        <taxon>Alphaproteobacteria</taxon>
        <taxon>Rhodospirillales</taxon>
        <taxon>Rhodospirillaceae</taxon>
        <taxon>Pararhodospirillum</taxon>
    </lineage>
</organism>
<proteinExistence type="predicted"/>
<dbReference type="RefSeq" id="WP_147164489.1">
    <property type="nucleotide sequence ID" value="NZ_BJZO01000080.1"/>
</dbReference>
<dbReference type="InterPro" id="IPR019734">
    <property type="entry name" value="TPR_rpt"/>
</dbReference>
<keyword evidence="3" id="KW-1185">Reference proteome</keyword>
<evidence type="ECO:0000313" key="2">
    <source>
        <dbReference type="EMBL" id="GEO82462.1"/>
    </source>
</evidence>
<dbReference type="GO" id="GO:0016757">
    <property type="term" value="F:glycosyltransferase activity"/>
    <property type="evidence" value="ECO:0007669"/>
    <property type="project" value="InterPro"/>
</dbReference>
<keyword evidence="1" id="KW-0802">TPR repeat</keyword>
<reference evidence="2 3" key="1">
    <citation type="submission" date="2019-07" db="EMBL/GenBank/DDBJ databases">
        <title>Whole genome shotgun sequence of Rhodospirillum oryzae NBRC 107573.</title>
        <authorList>
            <person name="Hosoyama A."/>
            <person name="Uohara A."/>
            <person name="Ohji S."/>
            <person name="Ichikawa N."/>
        </authorList>
    </citation>
    <scope>NUCLEOTIDE SEQUENCE [LARGE SCALE GENOMIC DNA]</scope>
    <source>
        <strain evidence="2 3">NBRC 107573</strain>
    </source>
</reference>
<evidence type="ECO:0000313" key="3">
    <source>
        <dbReference type="Proteomes" id="UP000321567"/>
    </source>
</evidence>
<dbReference type="Pfam" id="PF01075">
    <property type="entry name" value="Glyco_transf_9"/>
    <property type="match status" value="1"/>
</dbReference>
<dbReference type="Proteomes" id="UP000321567">
    <property type="component" value="Unassembled WGS sequence"/>
</dbReference>
<comment type="caution">
    <text evidence="2">The sequence shown here is derived from an EMBL/GenBank/DDBJ whole genome shotgun (WGS) entry which is preliminary data.</text>
</comment>
<dbReference type="EMBL" id="BJZO01000080">
    <property type="protein sequence ID" value="GEO82462.1"/>
    <property type="molecule type" value="Genomic_DNA"/>
</dbReference>